<accession>A0AAN9A7W6</accession>
<feature type="non-terminal residue" evidence="13">
    <location>
        <position position="1"/>
    </location>
</feature>
<evidence type="ECO:0000256" key="1">
    <source>
        <dbReference type="ARBA" id="ARBA00003195"/>
    </source>
</evidence>
<evidence type="ECO:0000256" key="9">
    <source>
        <dbReference type="ARBA" id="ARBA00023128"/>
    </source>
</evidence>
<dbReference type="PROSITE" id="PS51808">
    <property type="entry name" value="CHCH"/>
    <property type="match status" value="1"/>
</dbReference>
<dbReference type="GO" id="GO:0005743">
    <property type="term" value="C:mitochondrial inner membrane"/>
    <property type="evidence" value="ECO:0007669"/>
    <property type="project" value="UniProtKB-SubCell"/>
</dbReference>
<feature type="disulfide bond" evidence="12">
    <location>
        <begin position="44"/>
        <end position="57"/>
    </location>
</feature>
<keyword evidence="14" id="KW-1185">Reference proteome</keyword>
<evidence type="ECO:0000256" key="4">
    <source>
        <dbReference type="ARBA" id="ARBA00007372"/>
    </source>
</evidence>
<evidence type="ECO:0000256" key="8">
    <source>
        <dbReference type="ARBA" id="ARBA00022982"/>
    </source>
</evidence>
<gene>
    <name evidence="13" type="primary">Ndufs5</name>
    <name evidence="13" type="ORF">SK128_012868</name>
</gene>
<protein>
    <submittedName>
        <fullName evidence="13">NADH:ubiquinone oxidoreductase, NDUFS5-15kDa</fullName>
    </submittedName>
</protein>
<keyword evidence="7" id="KW-0999">Mitochondrion inner membrane</keyword>
<comment type="subcellular location">
    <subcellularLocation>
        <location evidence="3">Mitochondrion inner membrane</location>
        <topology evidence="3">Peripheral membrane protein</topology>
    </subcellularLocation>
    <subcellularLocation>
        <location evidence="2">Mitochondrion intermembrane space</location>
    </subcellularLocation>
</comment>
<keyword evidence="5" id="KW-0813">Transport</keyword>
<dbReference type="PANTHER" id="PTHR21268">
    <property type="entry name" value="NADH DEHYDROGENASE [UBIQUINONE] IRON-SULFUR PROTEIN 5"/>
    <property type="match status" value="1"/>
</dbReference>
<evidence type="ECO:0000256" key="5">
    <source>
        <dbReference type="ARBA" id="ARBA00022448"/>
    </source>
</evidence>
<evidence type="ECO:0000256" key="12">
    <source>
        <dbReference type="PIRSR" id="PIRSR619342-50"/>
    </source>
</evidence>
<comment type="caution">
    <text evidence="13">The sequence shown here is derived from an EMBL/GenBank/DDBJ whole genome shotgun (WGS) entry which is preliminary data.</text>
</comment>
<keyword evidence="9" id="KW-0496">Mitochondrion</keyword>
<organism evidence="13 14">
    <name type="scientific">Halocaridina rubra</name>
    <name type="common">Hawaiian red shrimp</name>
    <dbReference type="NCBI Taxonomy" id="373956"/>
    <lineage>
        <taxon>Eukaryota</taxon>
        <taxon>Metazoa</taxon>
        <taxon>Ecdysozoa</taxon>
        <taxon>Arthropoda</taxon>
        <taxon>Crustacea</taxon>
        <taxon>Multicrustacea</taxon>
        <taxon>Malacostraca</taxon>
        <taxon>Eumalacostraca</taxon>
        <taxon>Eucarida</taxon>
        <taxon>Decapoda</taxon>
        <taxon>Pleocyemata</taxon>
        <taxon>Caridea</taxon>
        <taxon>Atyoidea</taxon>
        <taxon>Atyidae</taxon>
        <taxon>Halocaridina</taxon>
    </lineage>
</organism>
<dbReference type="PANTHER" id="PTHR21268:SF2">
    <property type="entry name" value="NADH DEHYDROGENASE [UBIQUINONE] IRON-SULFUR PROTEIN 5"/>
    <property type="match status" value="1"/>
</dbReference>
<comment type="similarity">
    <text evidence="4">Belongs to the complex I NDUFS5 subunit family.</text>
</comment>
<dbReference type="GO" id="GO:0005758">
    <property type="term" value="C:mitochondrial intermembrane space"/>
    <property type="evidence" value="ECO:0007669"/>
    <property type="project" value="UniProtKB-SubCell"/>
</dbReference>
<evidence type="ECO:0000256" key="3">
    <source>
        <dbReference type="ARBA" id="ARBA00004637"/>
    </source>
</evidence>
<evidence type="ECO:0000256" key="7">
    <source>
        <dbReference type="ARBA" id="ARBA00022792"/>
    </source>
</evidence>
<dbReference type="AlphaFoldDB" id="A0AAN9A7W6"/>
<evidence type="ECO:0000256" key="2">
    <source>
        <dbReference type="ARBA" id="ARBA00004569"/>
    </source>
</evidence>
<dbReference type="Pfam" id="PF10200">
    <property type="entry name" value="Ndufs5"/>
    <property type="match status" value="1"/>
</dbReference>
<evidence type="ECO:0000256" key="11">
    <source>
        <dbReference type="ARBA" id="ARBA00023157"/>
    </source>
</evidence>
<sequence length="108" mass="12616">RLTEKMAHTYGPVFRTPFTDLSSTFLTHQAADKCNNFEMNYVKCIEAYGMGKGEARCRDYMDDLRECQLQLKQIARVKAMRFERHRQWATGERSSEDHYAPAARIDGF</sequence>
<comment type="function">
    <text evidence="1">Accessory subunit of the mitochondrial membrane respiratory chain NADH dehydrogenase (Complex I), that is believed not to be involved in catalysis. Complex I functions in the transfer of electrons from NADH to the respiratory chain. The immediate electron acceptor for the enzyme is believed to be ubiquinone.</text>
</comment>
<evidence type="ECO:0000313" key="14">
    <source>
        <dbReference type="Proteomes" id="UP001381693"/>
    </source>
</evidence>
<evidence type="ECO:0000256" key="6">
    <source>
        <dbReference type="ARBA" id="ARBA00022660"/>
    </source>
</evidence>
<evidence type="ECO:0000256" key="10">
    <source>
        <dbReference type="ARBA" id="ARBA00023136"/>
    </source>
</evidence>
<keyword evidence="10" id="KW-0472">Membrane</keyword>
<feature type="disulfide bond" evidence="12">
    <location>
        <begin position="34"/>
        <end position="67"/>
    </location>
</feature>
<dbReference type="Proteomes" id="UP001381693">
    <property type="component" value="Unassembled WGS sequence"/>
</dbReference>
<evidence type="ECO:0000313" key="13">
    <source>
        <dbReference type="EMBL" id="KAK7084141.1"/>
    </source>
</evidence>
<name>A0AAN9A7W6_HALRR</name>
<proteinExistence type="inferred from homology"/>
<keyword evidence="6" id="KW-0679">Respiratory chain</keyword>
<keyword evidence="11 12" id="KW-1015">Disulfide bond</keyword>
<keyword evidence="8" id="KW-0249">Electron transport</keyword>
<dbReference type="EMBL" id="JAXCGZ010002249">
    <property type="protein sequence ID" value="KAK7084141.1"/>
    <property type="molecule type" value="Genomic_DNA"/>
</dbReference>
<reference evidence="13 14" key="1">
    <citation type="submission" date="2023-11" db="EMBL/GenBank/DDBJ databases">
        <title>Halocaridina rubra genome assembly.</title>
        <authorList>
            <person name="Smith C."/>
        </authorList>
    </citation>
    <scope>NUCLEOTIDE SEQUENCE [LARGE SCALE GENOMIC DNA]</scope>
    <source>
        <strain evidence="13">EP-1</strain>
        <tissue evidence="13">Whole</tissue>
    </source>
</reference>
<dbReference type="InterPro" id="IPR019342">
    <property type="entry name" value="NADH_UbQ_OxRdtase_FeS-su5"/>
</dbReference>